<sequence length="94" mass="11121">WWLLDAPLASQAPLRDMVDHFQLTVGVWIRDYWEESNWGWTWKLLDREGVDDAQQAIIRTLNKNLIGLHISVGQREDEMFWSMTRDGRYTVKSG</sequence>
<evidence type="ECO:0000313" key="2">
    <source>
        <dbReference type="Proteomes" id="UP000824469"/>
    </source>
</evidence>
<organism evidence="1 2">
    <name type="scientific">Taxus chinensis</name>
    <name type="common">Chinese yew</name>
    <name type="synonym">Taxus wallichiana var. chinensis</name>
    <dbReference type="NCBI Taxonomy" id="29808"/>
    <lineage>
        <taxon>Eukaryota</taxon>
        <taxon>Viridiplantae</taxon>
        <taxon>Streptophyta</taxon>
        <taxon>Embryophyta</taxon>
        <taxon>Tracheophyta</taxon>
        <taxon>Spermatophyta</taxon>
        <taxon>Pinopsida</taxon>
        <taxon>Pinidae</taxon>
        <taxon>Conifers II</taxon>
        <taxon>Cupressales</taxon>
        <taxon>Taxaceae</taxon>
        <taxon>Taxus</taxon>
    </lineage>
</organism>
<proteinExistence type="predicted"/>
<feature type="non-terminal residue" evidence="1">
    <location>
        <position position="94"/>
    </location>
</feature>
<dbReference type="Proteomes" id="UP000824469">
    <property type="component" value="Unassembled WGS sequence"/>
</dbReference>
<evidence type="ECO:0000313" key="1">
    <source>
        <dbReference type="EMBL" id="KAH9293304.1"/>
    </source>
</evidence>
<feature type="non-terminal residue" evidence="1">
    <location>
        <position position="1"/>
    </location>
</feature>
<accession>A0AA38F5N6</accession>
<keyword evidence="2" id="KW-1185">Reference proteome</keyword>
<gene>
    <name evidence="1" type="ORF">KI387_041492</name>
</gene>
<reference evidence="1 2" key="1">
    <citation type="journal article" date="2021" name="Nat. Plants">
        <title>The Taxus genome provides insights into paclitaxel biosynthesis.</title>
        <authorList>
            <person name="Xiong X."/>
            <person name="Gou J."/>
            <person name="Liao Q."/>
            <person name="Li Y."/>
            <person name="Zhou Q."/>
            <person name="Bi G."/>
            <person name="Li C."/>
            <person name="Du R."/>
            <person name="Wang X."/>
            <person name="Sun T."/>
            <person name="Guo L."/>
            <person name="Liang H."/>
            <person name="Lu P."/>
            <person name="Wu Y."/>
            <person name="Zhang Z."/>
            <person name="Ro D.K."/>
            <person name="Shang Y."/>
            <person name="Huang S."/>
            <person name="Yan J."/>
        </authorList>
    </citation>
    <scope>NUCLEOTIDE SEQUENCE [LARGE SCALE GENOMIC DNA]</scope>
    <source>
        <strain evidence="1">Ta-2019</strain>
    </source>
</reference>
<name>A0AA38F5N6_TAXCH</name>
<protein>
    <submittedName>
        <fullName evidence="1">Uncharacterized protein</fullName>
    </submittedName>
</protein>
<dbReference type="AlphaFoldDB" id="A0AA38F5N6"/>
<dbReference type="EMBL" id="JAHRHJ020001315">
    <property type="protein sequence ID" value="KAH9293304.1"/>
    <property type="molecule type" value="Genomic_DNA"/>
</dbReference>
<comment type="caution">
    <text evidence="1">The sequence shown here is derived from an EMBL/GenBank/DDBJ whole genome shotgun (WGS) entry which is preliminary data.</text>
</comment>